<dbReference type="SMART" id="SM00409">
    <property type="entry name" value="IG"/>
    <property type="match status" value="2"/>
</dbReference>
<dbReference type="PANTHER" id="PTHR19433:SF133">
    <property type="entry name" value="IMMUNE-TYPE RECEPTOR 5 PRECURSOR-RELATED"/>
    <property type="match status" value="1"/>
</dbReference>
<dbReference type="GO" id="GO:0009617">
    <property type="term" value="P:response to bacterium"/>
    <property type="evidence" value="ECO:0007669"/>
    <property type="project" value="TreeGrafter"/>
</dbReference>
<dbReference type="Gene3D" id="2.60.40.10">
    <property type="entry name" value="Immunoglobulins"/>
    <property type="match status" value="2"/>
</dbReference>
<feature type="transmembrane region" description="Helical" evidence="8">
    <location>
        <begin position="297"/>
        <end position="321"/>
    </location>
</feature>
<feature type="transmembrane region" description="Helical" evidence="8">
    <location>
        <begin position="240"/>
        <end position="260"/>
    </location>
</feature>
<evidence type="ECO:0000256" key="6">
    <source>
        <dbReference type="ARBA" id="ARBA00023157"/>
    </source>
</evidence>
<dbReference type="InterPro" id="IPR003599">
    <property type="entry name" value="Ig_sub"/>
</dbReference>
<dbReference type="AlphaFoldDB" id="A0A8C9S0H2"/>
<evidence type="ECO:0000259" key="10">
    <source>
        <dbReference type="PROSITE" id="PS50835"/>
    </source>
</evidence>
<keyword evidence="3 9" id="KW-0732">Signal</keyword>
<keyword evidence="6" id="KW-1015">Disulfide bond</keyword>
<evidence type="ECO:0000256" key="5">
    <source>
        <dbReference type="ARBA" id="ARBA00023136"/>
    </source>
</evidence>
<dbReference type="SMART" id="SM00406">
    <property type="entry name" value="IGv"/>
    <property type="match status" value="2"/>
</dbReference>
<keyword evidence="4" id="KW-0391">Immunity</keyword>
<dbReference type="SUPFAM" id="SSF48726">
    <property type="entry name" value="Immunoglobulin"/>
    <property type="match status" value="2"/>
</dbReference>
<keyword evidence="7" id="KW-0325">Glycoprotein</keyword>
<dbReference type="Ensembl" id="ENSSFOT00015027535.2">
    <property type="protein sequence ID" value="ENSSFOP00015027226.2"/>
    <property type="gene ID" value="ENSSFOG00015017851.2"/>
</dbReference>
<reference evidence="11" key="3">
    <citation type="submission" date="2025-09" db="UniProtKB">
        <authorList>
            <consortium name="Ensembl"/>
        </authorList>
    </citation>
    <scope>IDENTIFICATION</scope>
</reference>
<keyword evidence="2" id="KW-1003">Cell membrane</keyword>
<evidence type="ECO:0000256" key="3">
    <source>
        <dbReference type="ARBA" id="ARBA00022729"/>
    </source>
</evidence>
<sequence length="336" mass="37600">TVHPFALFLISLNLSLAHVVQPNVLMKVRLGDTVTFTCISKSSELFYVSWYKQPFGQKPRLMVQAYSRSPDSLFQEEFKNVARFSLQHSESSSNLTISKTELSDSAVYYCASVFLNEATFGDGTVLILTAQKKKHKKYVSLDSVTLQCTVDSETCAGEHSVYWFRHGSGESLPGLIYTHGNRSDECERSPEAGSPTHGCVYSLPKRNLSRSDAGIYYCAVATCGDILFGNGTVVEIQGNIYVKHCLGIIILLLCFTCIGTHSFTFKNKKQENYVLTMSCIYYDVIFVSSGFDCSSERTLLVWLSILRTGVLICVLLMFTIYHATLKQSQKQGEYVR</sequence>
<dbReference type="GO" id="GO:0005886">
    <property type="term" value="C:plasma membrane"/>
    <property type="evidence" value="ECO:0007669"/>
    <property type="project" value="UniProtKB-SubCell"/>
</dbReference>
<keyword evidence="12" id="KW-1185">Reference proteome</keyword>
<evidence type="ECO:0000256" key="7">
    <source>
        <dbReference type="ARBA" id="ARBA00023180"/>
    </source>
</evidence>
<dbReference type="InterPro" id="IPR052051">
    <property type="entry name" value="TCR_complex_component"/>
</dbReference>
<comment type="subcellular location">
    <subcellularLocation>
        <location evidence="1">Cell membrane</location>
    </subcellularLocation>
</comment>
<keyword evidence="5 8" id="KW-0472">Membrane</keyword>
<evidence type="ECO:0000313" key="11">
    <source>
        <dbReference type="Ensembl" id="ENSSFOP00015027226.2"/>
    </source>
</evidence>
<reference evidence="11 12" key="1">
    <citation type="submission" date="2019-04" db="EMBL/GenBank/DDBJ databases">
        <authorList>
            <consortium name="Wellcome Sanger Institute Data Sharing"/>
        </authorList>
    </citation>
    <scope>NUCLEOTIDE SEQUENCE [LARGE SCALE GENOMIC DNA]</scope>
</reference>
<keyword evidence="8" id="KW-0812">Transmembrane</keyword>
<dbReference type="GeneTree" id="ENSGT01030000234530"/>
<dbReference type="PANTHER" id="PTHR19433">
    <property type="entry name" value="T-CELL RECEPTOR ALPHA CHAIN V REGION-RELATED"/>
    <property type="match status" value="1"/>
</dbReference>
<dbReference type="OrthoDB" id="6370831at2759"/>
<reference evidence="11" key="2">
    <citation type="submission" date="2025-08" db="UniProtKB">
        <authorList>
            <consortium name="Ensembl"/>
        </authorList>
    </citation>
    <scope>IDENTIFICATION</scope>
</reference>
<evidence type="ECO:0000256" key="2">
    <source>
        <dbReference type="ARBA" id="ARBA00022475"/>
    </source>
</evidence>
<evidence type="ECO:0000256" key="4">
    <source>
        <dbReference type="ARBA" id="ARBA00022859"/>
    </source>
</evidence>
<organism evidence="11 12">
    <name type="scientific">Scleropages formosus</name>
    <name type="common">Asian bonytongue</name>
    <name type="synonym">Osteoglossum formosum</name>
    <dbReference type="NCBI Taxonomy" id="113540"/>
    <lineage>
        <taxon>Eukaryota</taxon>
        <taxon>Metazoa</taxon>
        <taxon>Chordata</taxon>
        <taxon>Craniata</taxon>
        <taxon>Vertebrata</taxon>
        <taxon>Euteleostomi</taxon>
        <taxon>Actinopterygii</taxon>
        <taxon>Neopterygii</taxon>
        <taxon>Teleostei</taxon>
        <taxon>Osteoglossocephala</taxon>
        <taxon>Osteoglossomorpha</taxon>
        <taxon>Osteoglossiformes</taxon>
        <taxon>Osteoglossidae</taxon>
        <taxon>Scleropages</taxon>
    </lineage>
</organism>
<dbReference type="PROSITE" id="PS50835">
    <property type="entry name" value="IG_LIKE"/>
    <property type="match status" value="2"/>
</dbReference>
<feature type="domain" description="Ig-like" evidence="10">
    <location>
        <begin position="4"/>
        <end position="110"/>
    </location>
</feature>
<feature type="signal peptide" evidence="9">
    <location>
        <begin position="1"/>
        <end position="17"/>
    </location>
</feature>
<dbReference type="Proteomes" id="UP000694397">
    <property type="component" value="Chromosome 13"/>
</dbReference>
<keyword evidence="8" id="KW-1133">Transmembrane helix</keyword>
<proteinExistence type="predicted"/>
<dbReference type="GO" id="GO:0002376">
    <property type="term" value="P:immune system process"/>
    <property type="evidence" value="ECO:0007669"/>
    <property type="project" value="UniProtKB-KW"/>
</dbReference>
<evidence type="ECO:0000256" key="9">
    <source>
        <dbReference type="SAM" id="SignalP"/>
    </source>
</evidence>
<feature type="transmembrane region" description="Helical" evidence="8">
    <location>
        <begin position="272"/>
        <end position="291"/>
    </location>
</feature>
<dbReference type="InterPro" id="IPR013106">
    <property type="entry name" value="Ig_V-set"/>
</dbReference>
<feature type="domain" description="Ig-like" evidence="10">
    <location>
        <begin position="142"/>
        <end position="220"/>
    </location>
</feature>
<dbReference type="InterPro" id="IPR007110">
    <property type="entry name" value="Ig-like_dom"/>
</dbReference>
<feature type="chain" id="PRO_5034597027" description="Ig-like domain-containing protein" evidence="9">
    <location>
        <begin position="18"/>
        <end position="336"/>
    </location>
</feature>
<protein>
    <recommendedName>
        <fullName evidence="10">Ig-like domain-containing protein</fullName>
    </recommendedName>
</protein>
<evidence type="ECO:0000313" key="12">
    <source>
        <dbReference type="Proteomes" id="UP000694397"/>
    </source>
</evidence>
<dbReference type="Pfam" id="PF07686">
    <property type="entry name" value="V-set"/>
    <property type="match status" value="2"/>
</dbReference>
<evidence type="ECO:0000256" key="8">
    <source>
        <dbReference type="SAM" id="Phobius"/>
    </source>
</evidence>
<name>A0A8C9S0H2_SCLFO</name>
<evidence type="ECO:0000256" key="1">
    <source>
        <dbReference type="ARBA" id="ARBA00004236"/>
    </source>
</evidence>
<accession>A0A8C9S0H2</accession>
<dbReference type="InterPro" id="IPR036179">
    <property type="entry name" value="Ig-like_dom_sf"/>
</dbReference>
<dbReference type="InterPro" id="IPR013783">
    <property type="entry name" value="Ig-like_fold"/>
</dbReference>